<evidence type="ECO:0000256" key="4">
    <source>
        <dbReference type="HAMAP-Rule" id="MF_01369"/>
    </source>
</evidence>
<dbReference type="InterPro" id="IPR012678">
    <property type="entry name" value="Ribosomal_uL23/eL15/eS24_sf"/>
</dbReference>
<dbReference type="Proteomes" id="UP000192520">
    <property type="component" value="Unassembled WGS sequence"/>
</dbReference>
<comment type="caution">
    <text evidence="5">The sequence shown here is derived from an EMBL/GenBank/DDBJ whole genome shotgun (WGS) entry which is preliminary data.</text>
</comment>
<dbReference type="InterPro" id="IPR013025">
    <property type="entry name" value="Ribosomal_uL23-like"/>
</dbReference>
<comment type="similarity">
    <text evidence="1 4">Belongs to the universal ribosomal protein uL23 family.</text>
</comment>
<dbReference type="GO" id="GO:1990904">
    <property type="term" value="C:ribonucleoprotein complex"/>
    <property type="evidence" value="ECO:0007669"/>
    <property type="project" value="UniProtKB-KW"/>
</dbReference>
<accession>A0A1W9NZH0</accession>
<comment type="function">
    <text evidence="4">One of the early assembly proteins it binds 23S rRNA. One of the proteins that surrounds the polypeptide exit tunnel on the outside of the ribosome. Forms the main docking site for trigger factor binding to the ribosome.</text>
</comment>
<sequence length="99" mass="11469">MQINQIIKRPVVTEKSTSRVALNQYTFEVDKKATKRDIAAAVEQLFNVEVYRVRVINRRGHSRRVGKLRLKKMSPSKRFAVVTINPKQKIDVFEVESKG</sequence>
<comment type="subunit">
    <text evidence="4">Part of the 50S ribosomal subunit. Contacts protein L29, and trigger factor when it is bound to the ribosome.</text>
</comment>
<evidence type="ECO:0000256" key="1">
    <source>
        <dbReference type="ARBA" id="ARBA00006700"/>
    </source>
</evidence>
<dbReference type="GO" id="GO:0006412">
    <property type="term" value="P:translation"/>
    <property type="evidence" value="ECO:0007669"/>
    <property type="project" value="UniProtKB-UniRule"/>
</dbReference>
<dbReference type="AlphaFoldDB" id="A0A1W9NZH0"/>
<gene>
    <name evidence="4" type="primary">rplW</name>
    <name evidence="5" type="ORF">B5M47_00615</name>
</gene>
<dbReference type="Gene3D" id="3.30.70.330">
    <property type="match status" value="1"/>
</dbReference>
<dbReference type="EMBL" id="MZGJ01000003">
    <property type="protein sequence ID" value="OQX51489.1"/>
    <property type="molecule type" value="Genomic_DNA"/>
</dbReference>
<evidence type="ECO:0000256" key="3">
    <source>
        <dbReference type="ARBA" id="ARBA00023274"/>
    </source>
</evidence>
<dbReference type="HAMAP" id="MF_01369_B">
    <property type="entry name" value="Ribosomal_uL23_B"/>
    <property type="match status" value="1"/>
</dbReference>
<keyword evidence="4" id="KW-0694">RNA-binding</keyword>
<dbReference type="PANTHER" id="PTHR11620">
    <property type="entry name" value="60S RIBOSOMAL PROTEIN L23A"/>
    <property type="match status" value="1"/>
</dbReference>
<dbReference type="GO" id="GO:0003735">
    <property type="term" value="F:structural constituent of ribosome"/>
    <property type="evidence" value="ECO:0007669"/>
    <property type="project" value="InterPro"/>
</dbReference>
<evidence type="ECO:0000313" key="5">
    <source>
        <dbReference type="EMBL" id="OQX51489.1"/>
    </source>
</evidence>
<reference evidence="6" key="1">
    <citation type="submission" date="2017-03" db="EMBL/GenBank/DDBJ databases">
        <title>Novel pathways for hydrocarbon cycling and metabolic interdependencies in hydrothermal sediment communities.</title>
        <authorList>
            <person name="Dombrowski N."/>
            <person name="Seitz K."/>
            <person name="Teske A."/>
            <person name="Baker B."/>
        </authorList>
    </citation>
    <scope>NUCLEOTIDE SEQUENCE [LARGE SCALE GENOMIC DNA]</scope>
</reference>
<dbReference type="STRING" id="1968527.B5M47_00615"/>
<dbReference type="Pfam" id="PF00276">
    <property type="entry name" value="Ribosomal_L23"/>
    <property type="match status" value="1"/>
</dbReference>
<dbReference type="GO" id="GO:0019843">
    <property type="term" value="F:rRNA binding"/>
    <property type="evidence" value="ECO:0007669"/>
    <property type="project" value="UniProtKB-UniRule"/>
</dbReference>
<organism evidence="5 6">
    <name type="scientific">candidate division CPR3 bacterium 4484_211</name>
    <dbReference type="NCBI Taxonomy" id="1968527"/>
    <lineage>
        <taxon>Bacteria</taxon>
        <taxon>Bacteria division CPR3</taxon>
    </lineage>
</organism>
<dbReference type="SUPFAM" id="SSF54189">
    <property type="entry name" value="Ribosomal proteins S24e, L23 and L15e"/>
    <property type="match status" value="1"/>
</dbReference>
<keyword evidence="2 4" id="KW-0689">Ribosomal protein</keyword>
<evidence type="ECO:0000313" key="6">
    <source>
        <dbReference type="Proteomes" id="UP000192520"/>
    </source>
</evidence>
<evidence type="ECO:0000256" key="2">
    <source>
        <dbReference type="ARBA" id="ARBA00022980"/>
    </source>
</evidence>
<protein>
    <recommendedName>
        <fullName evidence="4">Large ribosomal subunit protein uL23</fullName>
    </recommendedName>
</protein>
<dbReference type="GO" id="GO:0005840">
    <property type="term" value="C:ribosome"/>
    <property type="evidence" value="ECO:0007669"/>
    <property type="project" value="UniProtKB-KW"/>
</dbReference>
<proteinExistence type="inferred from homology"/>
<keyword evidence="3 4" id="KW-0687">Ribonucleoprotein</keyword>
<dbReference type="NCBIfam" id="NF004363">
    <property type="entry name" value="PRK05738.2-4"/>
    <property type="match status" value="1"/>
</dbReference>
<name>A0A1W9NZH0_UNCC3</name>
<keyword evidence="4" id="KW-0699">rRNA-binding</keyword>
<dbReference type="InterPro" id="IPR012677">
    <property type="entry name" value="Nucleotide-bd_a/b_plait_sf"/>
</dbReference>